<evidence type="ECO:0000259" key="2">
    <source>
        <dbReference type="Pfam" id="PF14361"/>
    </source>
</evidence>
<dbReference type="InterPro" id="IPR025736">
    <property type="entry name" value="PucR_C-HTH_dom"/>
</dbReference>
<dbReference type="Pfam" id="PF14361">
    <property type="entry name" value="RsbRD_N"/>
    <property type="match status" value="1"/>
</dbReference>
<dbReference type="InterPro" id="IPR042070">
    <property type="entry name" value="PucR_C-HTH_sf"/>
</dbReference>
<keyword evidence="4" id="KW-1185">Reference proteome</keyword>
<dbReference type="InterPro" id="IPR051448">
    <property type="entry name" value="CdaR-like_regulators"/>
</dbReference>
<evidence type="ECO:0000313" key="4">
    <source>
        <dbReference type="Proteomes" id="UP001596098"/>
    </source>
</evidence>
<dbReference type="Gene3D" id="1.10.10.2840">
    <property type="entry name" value="PucR C-terminal helix-turn-helix domain"/>
    <property type="match status" value="1"/>
</dbReference>
<dbReference type="Proteomes" id="UP001596098">
    <property type="component" value="Unassembled WGS sequence"/>
</dbReference>
<sequence>MELRFGGVEVGVLLARRRRDLNARVLAGLAEEILTYREMPEEALNLDIVRAITLALDLFLDSLARGRLPVGEEWADLSESAARRAEEGVPLAAVLAAYHVGTRLIFEDVVPLAIPGDEPQVAAASVLAMRFLAAASEIVADRYLEERVAITDADADLSAERLRRVLDGDPRPEDAAPAHLVLRLALGEHPDEAGEGLSVEIAARRKLRRLRARLREEDDHVLGTMTGDGGLLVLLVRDGDLATAAARVPALVARLEAAAQAPLYVACTVAPATTTVASAAEIAEELLQLVIRLGRPPGTYRIEDVVVEYQMTRPGAARSLLAETVAPVAGRPELFETLRIFLRTGQDRRATAARLHVHPNTVDYRLNRVTQMLGIEVTESRNVVTLVGAMLAHGAEQGREQDGE</sequence>
<dbReference type="PANTHER" id="PTHR33744">
    <property type="entry name" value="CARBOHYDRATE DIACID REGULATOR"/>
    <property type="match status" value="1"/>
</dbReference>
<evidence type="ECO:0000313" key="3">
    <source>
        <dbReference type="EMBL" id="MFC6152547.1"/>
    </source>
</evidence>
<gene>
    <name evidence="3" type="ORF">ACFPWU_02570</name>
</gene>
<feature type="domain" description="PucR C-terminal helix-turn-helix" evidence="1">
    <location>
        <begin position="334"/>
        <end position="390"/>
    </location>
</feature>
<name>A0ABW1QUG2_9ACTN</name>
<proteinExistence type="predicted"/>
<dbReference type="PANTHER" id="PTHR33744:SF7">
    <property type="entry name" value="PUCR FAMILY TRANSCRIPTIONAL REGULATOR"/>
    <property type="match status" value="1"/>
</dbReference>
<dbReference type="RefSeq" id="WP_128219783.1">
    <property type="nucleotide sequence ID" value="NZ_CP034929.1"/>
</dbReference>
<comment type="caution">
    <text evidence="3">The sequence shown here is derived from an EMBL/GenBank/DDBJ whole genome shotgun (WGS) entry which is preliminary data.</text>
</comment>
<evidence type="ECO:0000259" key="1">
    <source>
        <dbReference type="Pfam" id="PF13556"/>
    </source>
</evidence>
<protein>
    <submittedName>
        <fullName evidence="3">PucR family transcriptional regulator</fullName>
    </submittedName>
</protein>
<reference evidence="4" key="1">
    <citation type="journal article" date="2019" name="Int. J. Syst. Evol. Microbiol.">
        <title>The Global Catalogue of Microorganisms (GCM) 10K type strain sequencing project: providing services to taxonomists for standard genome sequencing and annotation.</title>
        <authorList>
            <consortium name="The Broad Institute Genomics Platform"/>
            <consortium name="The Broad Institute Genome Sequencing Center for Infectious Disease"/>
            <person name="Wu L."/>
            <person name="Ma J."/>
        </authorList>
    </citation>
    <scope>NUCLEOTIDE SEQUENCE [LARGE SCALE GENOMIC DNA]</scope>
    <source>
        <strain evidence="4">DFY28</strain>
    </source>
</reference>
<organism evidence="3 4">
    <name type="scientific">Nocardioides yefusunii</name>
    <dbReference type="NCBI Taxonomy" id="2500546"/>
    <lineage>
        <taxon>Bacteria</taxon>
        <taxon>Bacillati</taxon>
        <taxon>Actinomycetota</taxon>
        <taxon>Actinomycetes</taxon>
        <taxon>Propionibacteriales</taxon>
        <taxon>Nocardioidaceae</taxon>
        <taxon>Nocardioides</taxon>
    </lineage>
</organism>
<accession>A0ABW1QUG2</accession>
<dbReference type="EMBL" id="JBHSQI010000002">
    <property type="protein sequence ID" value="MFC6152547.1"/>
    <property type="molecule type" value="Genomic_DNA"/>
</dbReference>
<dbReference type="Pfam" id="PF13556">
    <property type="entry name" value="HTH_30"/>
    <property type="match status" value="1"/>
</dbReference>
<dbReference type="InterPro" id="IPR025751">
    <property type="entry name" value="RsbRD_N_dom"/>
</dbReference>
<feature type="domain" description="RsbT co-antagonist protein RsbRD N-terminal" evidence="2">
    <location>
        <begin position="21"/>
        <end position="154"/>
    </location>
</feature>